<evidence type="ECO:0000313" key="2">
    <source>
        <dbReference type="Proteomes" id="UP000320876"/>
    </source>
</evidence>
<gene>
    <name evidence="1" type="ORF">FB471_4057</name>
</gene>
<protein>
    <submittedName>
        <fullName evidence="1">Uncharacterized protein</fullName>
    </submittedName>
</protein>
<dbReference type="AlphaFoldDB" id="A0A542DME7"/>
<accession>A0A542DME7</accession>
<dbReference type="EMBL" id="VFML01000001">
    <property type="protein sequence ID" value="TQJ04271.1"/>
    <property type="molecule type" value="Genomic_DNA"/>
</dbReference>
<organism evidence="1 2">
    <name type="scientific">Amycolatopsis cihanbeyliensis</name>
    <dbReference type="NCBI Taxonomy" id="1128664"/>
    <lineage>
        <taxon>Bacteria</taxon>
        <taxon>Bacillati</taxon>
        <taxon>Actinomycetota</taxon>
        <taxon>Actinomycetes</taxon>
        <taxon>Pseudonocardiales</taxon>
        <taxon>Pseudonocardiaceae</taxon>
        <taxon>Amycolatopsis</taxon>
    </lineage>
</organism>
<reference evidence="1 2" key="1">
    <citation type="submission" date="2019-06" db="EMBL/GenBank/DDBJ databases">
        <title>Sequencing the genomes of 1000 actinobacteria strains.</title>
        <authorList>
            <person name="Klenk H.-P."/>
        </authorList>
    </citation>
    <scope>NUCLEOTIDE SEQUENCE [LARGE SCALE GENOMIC DNA]</scope>
    <source>
        <strain evidence="1 2">DSM 45679</strain>
    </source>
</reference>
<keyword evidence="2" id="KW-1185">Reference proteome</keyword>
<evidence type="ECO:0000313" key="1">
    <source>
        <dbReference type="EMBL" id="TQJ04271.1"/>
    </source>
</evidence>
<dbReference type="Proteomes" id="UP000320876">
    <property type="component" value="Unassembled WGS sequence"/>
</dbReference>
<name>A0A542DME7_AMYCI</name>
<comment type="caution">
    <text evidence="1">The sequence shown here is derived from an EMBL/GenBank/DDBJ whole genome shotgun (WGS) entry which is preliminary data.</text>
</comment>
<sequence>MTDAAPVSRDRRARAVRLPRRVVVDRAEYEHLRLDAEAWRLLNRSPHVAELLAEWIEWVARQDFRQTSSAISAAADWRTVASTPTYTELKRRRSVPVVPRRCAGSGCRVVVSVPYPAPAHDVFCPGCRRATGVAA</sequence>
<proteinExistence type="predicted"/>